<feature type="transmembrane region" description="Helical" evidence="1">
    <location>
        <begin position="341"/>
        <end position="364"/>
    </location>
</feature>
<gene>
    <name evidence="3" type="ORF">A45J_2396</name>
</gene>
<accession>A0A5J4L5T0</accession>
<feature type="transmembrane region" description="Helical" evidence="1">
    <location>
        <begin position="371"/>
        <end position="393"/>
    </location>
</feature>
<feature type="transmembrane region" description="Helical" evidence="1">
    <location>
        <begin position="87"/>
        <end position="104"/>
    </location>
</feature>
<keyword evidence="1" id="KW-1133">Transmembrane helix</keyword>
<feature type="transmembrane region" description="Helical" evidence="1">
    <location>
        <begin position="234"/>
        <end position="263"/>
    </location>
</feature>
<feature type="transmembrane region" description="Helical" evidence="1">
    <location>
        <begin position="399"/>
        <end position="419"/>
    </location>
</feature>
<feature type="transmembrane region" description="Helical" evidence="1">
    <location>
        <begin position="431"/>
        <end position="452"/>
    </location>
</feature>
<evidence type="ECO:0000313" key="3">
    <source>
        <dbReference type="EMBL" id="GER94632.1"/>
    </source>
</evidence>
<dbReference type="Pfam" id="PF13231">
    <property type="entry name" value="PMT_2"/>
    <property type="match status" value="1"/>
</dbReference>
<feature type="transmembrane region" description="Helical" evidence="1">
    <location>
        <begin position="275"/>
        <end position="292"/>
    </location>
</feature>
<feature type="transmembrane region" description="Helical" evidence="1">
    <location>
        <begin position="46"/>
        <end position="75"/>
    </location>
</feature>
<organism evidence="3">
    <name type="scientific">hot springs metagenome</name>
    <dbReference type="NCBI Taxonomy" id="433727"/>
    <lineage>
        <taxon>unclassified sequences</taxon>
        <taxon>metagenomes</taxon>
        <taxon>ecological metagenomes</taxon>
    </lineage>
</organism>
<protein>
    <recommendedName>
        <fullName evidence="2">Glycosyltransferase RgtA/B/C/D-like domain-containing protein</fullName>
    </recommendedName>
</protein>
<dbReference type="InterPro" id="IPR038731">
    <property type="entry name" value="RgtA/B/C-like"/>
</dbReference>
<evidence type="ECO:0000256" key="1">
    <source>
        <dbReference type="SAM" id="Phobius"/>
    </source>
</evidence>
<keyword evidence="1" id="KW-0472">Membrane</keyword>
<name>A0A5J4L5T0_9ZZZZ</name>
<sequence>MIDFEKNKITTMLKRWSEEDIPFFSVALFAGTWLCIGNFWSVVSTYTFVSISTATTILSVIIYLAVALPVVIFFFVELLRLKTKLKWIILAEVLTFMIFIIPPPRNADAMRVWLAKVYDVFMQGRKLVRPYWHYNTPDAFTLFHLPMINMWDGQIFQFSIWTALCAVLILLIKISKEYVSNDRTVVIILCLFLFNPLIILASTVVITDIPMILAVAGMVYSLILYEQGKFNKSLFFLFLFVVFGMNVKYNMLMFLPPILFWAVKKMWTDSINLKSLPFLFILTILAILPYYMNYLSIGNPVWPALTKIFPAKNPYWDIVALRTTESFLGGERNIQNFVESFIRLFLIPHHINPMAFIPIFFIFYRFKYLNYMPVLIASSYLFILWLMMPQFAVDEKERYVLYLLPIVLPFGIANIYEKFTKYKYGEKLKQFFEVVVIMTFFLYFTFTFVYSYDAFKYLLTYDKKVWHRATWYYEDYDWINKNIELKDSEKILVIVANQQTYYLKKPYVNGDALSALIDWSAMTDINKIINVIKGYRIKYIYIDNDYLKDYKDAKYAVEILIKHNKIVEIRRSNVRLYSSRLTNKFSETQTILYKVE</sequence>
<evidence type="ECO:0000259" key="2">
    <source>
        <dbReference type="Pfam" id="PF13231"/>
    </source>
</evidence>
<feature type="domain" description="Glycosyltransferase RgtA/B/C/D-like" evidence="2">
    <location>
        <begin position="159"/>
        <end position="288"/>
    </location>
</feature>
<feature type="transmembrane region" description="Helical" evidence="1">
    <location>
        <begin position="155"/>
        <end position="174"/>
    </location>
</feature>
<reference evidence="3" key="1">
    <citation type="submission" date="2019-10" db="EMBL/GenBank/DDBJ databases">
        <title>Metagenomic sequencing of thiosulfate-disproportionating enrichment culture.</title>
        <authorList>
            <person name="Umezawa K."/>
            <person name="Kojima H."/>
            <person name="Fukui M."/>
        </authorList>
    </citation>
    <scope>NUCLEOTIDE SEQUENCE</scope>
    <source>
        <strain evidence="3">45J</strain>
    </source>
</reference>
<keyword evidence="1" id="KW-0812">Transmembrane</keyword>
<feature type="transmembrane region" description="Helical" evidence="1">
    <location>
        <begin position="21"/>
        <end position="40"/>
    </location>
</feature>
<dbReference type="EMBL" id="BLAB01000001">
    <property type="protein sequence ID" value="GER94632.1"/>
    <property type="molecule type" value="Genomic_DNA"/>
</dbReference>
<proteinExistence type="predicted"/>
<feature type="transmembrane region" description="Helical" evidence="1">
    <location>
        <begin position="186"/>
        <end position="214"/>
    </location>
</feature>
<comment type="caution">
    <text evidence="3">The sequence shown here is derived from an EMBL/GenBank/DDBJ whole genome shotgun (WGS) entry which is preliminary data.</text>
</comment>
<dbReference type="AlphaFoldDB" id="A0A5J4L5T0"/>